<dbReference type="EMBL" id="CP071090">
    <property type="protein sequence ID" value="QSQ21115.1"/>
    <property type="molecule type" value="Genomic_DNA"/>
</dbReference>
<keyword evidence="8" id="KW-0223">Dioxygenase</keyword>
<organism evidence="8 9">
    <name type="scientific">Pyxidicoccus parkwayensis</name>
    <dbReference type="NCBI Taxonomy" id="2813578"/>
    <lineage>
        <taxon>Bacteria</taxon>
        <taxon>Pseudomonadati</taxon>
        <taxon>Myxococcota</taxon>
        <taxon>Myxococcia</taxon>
        <taxon>Myxococcales</taxon>
        <taxon>Cystobacterineae</taxon>
        <taxon>Myxococcaceae</taxon>
        <taxon>Pyxidicoccus</taxon>
    </lineage>
</organism>
<evidence type="ECO:0000256" key="2">
    <source>
        <dbReference type="ARBA" id="ARBA00007581"/>
    </source>
</evidence>
<keyword evidence="5" id="KW-0560">Oxidoreductase</keyword>
<evidence type="ECO:0000256" key="1">
    <source>
        <dbReference type="ARBA" id="ARBA00001947"/>
    </source>
</evidence>
<dbReference type="CDD" id="cd07363">
    <property type="entry name" value="45_DOPA_Dioxygenase"/>
    <property type="match status" value="1"/>
</dbReference>
<dbReference type="Gene3D" id="3.40.830.10">
    <property type="entry name" value="LigB-like"/>
    <property type="match status" value="1"/>
</dbReference>
<dbReference type="InterPro" id="IPR006311">
    <property type="entry name" value="TAT_signal"/>
</dbReference>
<evidence type="ECO:0000256" key="4">
    <source>
        <dbReference type="ARBA" id="ARBA00022833"/>
    </source>
</evidence>
<dbReference type="InterPro" id="IPR004183">
    <property type="entry name" value="Xdiol_dOase_suB"/>
</dbReference>
<feature type="region of interest" description="Disordered" evidence="6">
    <location>
        <begin position="30"/>
        <end position="54"/>
    </location>
</feature>
<dbReference type="InterPro" id="IPR014436">
    <property type="entry name" value="Extradiol_dOase_DODA"/>
</dbReference>
<dbReference type="Pfam" id="PF02900">
    <property type="entry name" value="LigB"/>
    <property type="match status" value="1"/>
</dbReference>
<sequence>MSSDKSDGVTRRAAVVGGLVGAAGLATLAATTRGPQSSSADEPRKSPASGERLPVVFMPHGGGPWPFVDMGIDDKAGMAALTEYLQSVRTLPKTPPRALLVISAHWEEPVPTVMTSARPPMLYDYYGFPPASYQLTWPAPGNPQLAARVRELLGAAGFQTAEDAQRGYDHGTFVPLKLTYPEADVPTVQLSLVQGLDPEEHLALGRALAPLRDEGVFIIGSGMTFHNLRAFFHPGALGASEAFDAWLRETATLDPKARDARLLAWDSAPAARQSHPREEHLLPLMVIAGAAGADPGTVAYNGTFMGVRLSAIHFG</sequence>
<dbReference type="SUPFAM" id="SSF53213">
    <property type="entry name" value="LigB-like"/>
    <property type="match status" value="1"/>
</dbReference>
<feature type="domain" description="Extradiol ring-cleavage dioxygenase class III enzyme subunit B" evidence="7">
    <location>
        <begin position="57"/>
        <end position="296"/>
    </location>
</feature>
<keyword evidence="9" id="KW-1185">Reference proteome</keyword>
<keyword evidence="3" id="KW-0479">Metal-binding</keyword>
<dbReference type="RefSeq" id="WP_206722694.1">
    <property type="nucleotide sequence ID" value="NZ_CP071090.1"/>
</dbReference>
<dbReference type="PIRSF" id="PIRSF006157">
    <property type="entry name" value="Doxgns_DODA"/>
    <property type="match status" value="1"/>
</dbReference>
<evidence type="ECO:0000259" key="7">
    <source>
        <dbReference type="Pfam" id="PF02900"/>
    </source>
</evidence>
<gene>
    <name evidence="8" type="ORF">JY651_38890</name>
</gene>
<accession>A0ABX7NUC3</accession>
<dbReference type="Proteomes" id="UP000662747">
    <property type="component" value="Chromosome"/>
</dbReference>
<comment type="similarity">
    <text evidence="2">Belongs to the DODA-type extradiol aromatic ring-opening dioxygenase family.</text>
</comment>
<comment type="cofactor">
    <cofactor evidence="1">
        <name>Zn(2+)</name>
        <dbReference type="ChEBI" id="CHEBI:29105"/>
    </cofactor>
</comment>
<dbReference type="PANTHER" id="PTHR30096:SF0">
    <property type="entry name" value="4,5-DOPA DIOXYGENASE EXTRADIOL-LIKE PROTEIN"/>
    <property type="match status" value="1"/>
</dbReference>
<keyword evidence="4" id="KW-0862">Zinc</keyword>
<evidence type="ECO:0000256" key="5">
    <source>
        <dbReference type="ARBA" id="ARBA00023002"/>
    </source>
</evidence>
<name>A0ABX7NUC3_9BACT</name>
<evidence type="ECO:0000313" key="8">
    <source>
        <dbReference type="EMBL" id="QSQ21115.1"/>
    </source>
</evidence>
<evidence type="ECO:0000256" key="3">
    <source>
        <dbReference type="ARBA" id="ARBA00022723"/>
    </source>
</evidence>
<protein>
    <submittedName>
        <fullName evidence="8">Dioxygenase</fullName>
    </submittedName>
</protein>
<proteinExistence type="inferred from homology"/>
<evidence type="ECO:0000313" key="9">
    <source>
        <dbReference type="Proteomes" id="UP000662747"/>
    </source>
</evidence>
<evidence type="ECO:0000256" key="6">
    <source>
        <dbReference type="SAM" id="MobiDB-lite"/>
    </source>
</evidence>
<dbReference type="PANTHER" id="PTHR30096">
    <property type="entry name" value="4,5-DOPA DIOXYGENASE EXTRADIOL-LIKE PROTEIN"/>
    <property type="match status" value="1"/>
</dbReference>
<dbReference type="GO" id="GO:0051213">
    <property type="term" value="F:dioxygenase activity"/>
    <property type="evidence" value="ECO:0007669"/>
    <property type="project" value="UniProtKB-KW"/>
</dbReference>
<dbReference type="PROSITE" id="PS51318">
    <property type="entry name" value="TAT"/>
    <property type="match status" value="1"/>
</dbReference>
<reference evidence="8 9" key="1">
    <citation type="submission" date="2021-02" db="EMBL/GenBank/DDBJ databases">
        <title>De Novo genome assembly of isolated myxobacteria.</title>
        <authorList>
            <person name="Stevens D.C."/>
        </authorList>
    </citation>
    <scope>NUCLEOTIDE SEQUENCE [LARGE SCALE GENOMIC DNA]</scope>
    <source>
        <strain evidence="9">SCPEA02</strain>
    </source>
</reference>